<keyword evidence="3" id="KW-1185">Reference proteome</keyword>
<proteinExistence type="predicted"/>
<dbReference type="Proteomes" id="UP000235371">
    <property type="component" value="Unassembled WGS sequence"/>
</dbReference>
<evidence type="ECO:0000313" key="2">
    <source>
        <dbReference type="EMBL" id="PMD64604.1"/>
    </source>
</evidence>
<dbReference type="OrthoDB" id="539213at2759"/>
<dbReference type="InParanoid" id="A0A2J6TNK8"/>
<evidence type="ECO:0000259" key="1">
    <source>
        <dbReference type="Pfam" id="PF17111"/>
    </source>
</evidence>
<dbReference type="GeneID" id="36582136"/>
<accession>A0A2J6TNK8</accession>
<dbReference type="Pfam" id="PF17111">
    <property type="entry name" value="PigL_N"/>
    <property type="match status" value="1"/>
</dbReference>
<evidence type="ECO:0000313" key="3">
    <source>
        <dbReference type="Proteomes" id="UP000235371"/>
    </source>
</evidence>
<reference evidence="2 3" key="1">
    <citation type="submission" date="2016-04" db="EMBL/GenBank/DDBJ databases">
        <title>A degradative enzymes factory behind the ericoid mycorrhizal symbiosis.</title>
        <authorList>
            <consortium name="DOE Joint Genome Institute"/>
            <person name="Martino E."/>
            <person name="Morin E."/>
            <person name="Grelet G."/>
            <person name="Kuo A."/>
            <person name="Kohler A."/>
            <person name="Daghino S."/>
            <person name="Barry K."/>
            <person name="Choi C."/>
            <person name="Cichocki N."/>
            <person name="Clum A."/>
            <person name="Copeland A."/>
            <person name="Hainaut M."/>
            <person name="Haridas S."/>
            <person name="Labutti K."/>
            <person name="Lindquist E."/>
            <person name="Lipzen A."/>
            <person name="Khouja H.-R."/>
            <person name="Murat C."/>
            <person name="Ohm R."/>
            <person name="Olson A."/>
            <person name="Spatafora J."/>
            <person name="Veneault-Fourrey C."/>
            <person name="Henrissat B."/>
            <person name="Grigoriev I."/>
            <person name="Martin F."/>
            <person name="Perotto S."/>
        </authorList>
    </citation>
    <scope>NUCLEOTIDE SEQUENCE [LARGE SCALE GENOMIC DNA]</scope>
    <source>
        <strain evidence="2 3">E</strain>
    </source>
</reference>
<protein>
    <recommendedName>
        <fullName evidence="1">Azaphilone pigments biosynthesis cluster protein L N-terminal domain-containing protein</fullName>
    </recommendedName>
</protein>
<sequence>MDGISSASGVFAAVSIAIQLGESIKKIVELGKAIKDAPTHIRALFQDLEVLAAVLSQIEQLNKHVAFDNVTEKALQNCQIKILKLQNAIHQAQLNVKSKSRLRRKWGAFSFALNEHEIQSIQISIEEAKSTLQLVQIKSLTYVLTL</sequence>
<feature type="domain" description="Azaphilone pigments biosynthesis cluster protein L N-terminal" evidence="1">
    <location>
        <begin position="1"/>
        <end position="134"/>
    </location>
</feature>
<dbReference type="AlphaFoldDB" id="A0A2J6TNK8"/>
<organism evidence="2 3">
    <name type="scientific">Hyaloscypha bicolor E</name>
    <dbReference type="NCBI Taxonomy" id="1095630"/>
    <lineage>
        <taxon>Eukaryota</taxon>
        <taxon>Fungi</taxon>
        <taxon>Dikarya</taxon>
        <taxon>Ascomycota</taxon>
        <taxon>Pezizomycotina</taxon>
        <taxon>Leotiomycetes</taxon>
        <taxon>Helotiales</taxon>
        <taxon>Hyaloscyphaceae</taxon>
        <taxon>Hyaloscypha</taxon>
        <taxon>Hyaloscypha bicolor</taxon>
    </lineage>
</organism>
<dbReference type="EMBL" id="KZ613749">
    <property type="protein sequence ID" value="PMD64604.1"/>
    <property type="molecule type" value="Genomic_DNA"/>
</dbReference>
<dbReference type="RefSeq" id="XP_024741508.1">
    <property type="nucleotide sequence ID" value="XM_024874056.1"/>
</dbReference>
<dbReference type="STRING" id="1095630.A0A2J6TNK8"/>
<dbReference type="InterPro" id="IPR031348">
    <property type="entry name" value="PigL_N"/>
</dbReference>
<gene>
    <name evidence="2" type="ORF">K444DRAFT_520620</name>
</gene>
<name>A0A2J6TNK8_9HELO</name>